<organism evidence="2 3">
    <name type="scientific">Symbiodinium microadriaticum</name>
    <name type="common">Dinoflagellate</name>
    <name type="synonym">Zooxanthella microadriatica</name>
    <dbReference type="NCBI Taxonomy" id="2951"/>
    <lineage>
        <taxon>Eukaryota</taxon>
        <taxon>Sar</taxon>
        <taxon>Alveolata</taxon>
        <taxon>Dinophyceae</taxon>
        <taxon>Suessiales</taxon>
        <taxon>Symbiodiniaceae</taxon>
        <taxon>Symbiodinium</taxon>
    </lineage>
</organism>
<evidence type="ECO:0000313" key="3">
    <source>
        <dbReference type="Proteomes" id="UP000186817"/>
    </source>
</evidence>
<evidence type="ECO:0000256" key="1">
    <source>
        <dbReference type="SAM" id="MobiDB-lite"/>
    </source>
</evidence>
<proteinExistence type="predicted"/>
<feature type="region of interest" description="Disordered" evidence="1">
    <location>
        <begin position="563"/>
        <end position="623"/>
    </location>
</feature>
<sequence>MFQDPVFALLVKSVVDLVKMVMMTTTTMMMMDNDDDADGDADDDDHHHDHDDDDDDDDHDDHDDHDGHDGDDGDDGADDDGDGYAGDGGDGGGGDGDGVDDCVAVASAGAVARAVAADDGDGETCVDSELYVAMAIHPKSPAWHCWLGNEACRAPLPARQRLTSFAWKQQGQWGEPSPGGYSYWPGAWKSLQRQQENSEWPQPKASSFPAYDANWTEQRHIVEIQTRLPLGRLGEGDVITEQEPAGLYSETCLICEKGFASRAAWAMRSSKLHGYRIAASILLGTLCQGYGKRFVKAAWLHRHLVHSRDCSARWGTFRLSDGVVVPSLHEQQQPLSLEGVLADVPIGPDSDEHHRGVLRALLALDGPSAETIWDVVIDLVEPTAVFRRTLRAWTQEADFQSECAEAVEDVLLVLGPEICCDSFCQPKGPVTISNCCAELPGRFSASLPFVVTGTTACFKLEEPPGSVASKMRAPPNNDSTPGLVAAKWRQHLPTTATPILADKFACFKVAPAMPGGGREDGTTRKIAEWQEREQAMAPWGPMPPICLDRNGFPSYDAEAGSSLRNFGGKRAQPAADAHDAGLWPVPEAERQLRKAEKAAKKEEQRRRKEEDEREKQKVWEDHPARVAQKPVSPVCWVLEFGCGASDLQRGPAAILLANSSLLPAQPSSSTMSSRFCARRRILPVAVLVAVGLLKASDVRCSVLMEEAVVPEAKPPTFKVGNEFWYQQYDTNAVAEGWRGAAMRHWVDRVGADQSNDALEAELRATRIGRRSVTEGPGTRSGARRMEPEPHVQQLASQQFDSNALGERFEAGHGKAHRAEVAEALEGELQAMKVGKMKSNEGLIISSDAWRWLASVARMWPRYASNEVLLGELVLSADADLPTSLLFGNIP</sequence>
<feature type="compositionally biased region" description="Acidic residues" evidence="1">
    <location>
        <begin position="34"/>
        <end position="43"/>
    </location>
</feature>
<keyword evidence="3" id="KW-1185">Reference proteome</keyword>
<feature type="region of interest" description="Disordered" evidence="1">
    <location>
        <begin position="34"/>
        <end position="97"/>
    </location>
</feature>
<dbReference type="OrthoDB" id="448751at2759"/>
<comment type="caution">
    <text evidence="2">The sequence shown here is derived from an EMBL/GenBank/DDBJ whole genome shotgun (WGS) entry which is preliminary data.</text>
</comment>
<name>A0A1Q9DI37_SYMMI</name>
<dbReference type="Proteomes" id="UP000186817">
    <property type="component" value="Unassembled WGS sequence"/>
</dbReference>
<feature type="region of interest" description="Disordered" evidence="1">
    <location>
        <begin position="769"/>
        <end position="789"/>
    </location>
</feature>
<dbReference type="AlphaFoldDB" id="A0A1Q9DI37"/>
<feature type="compositionally biased region" description="Acidic residues" evidence="1">
    <location>
        <begin position="51"/>
        <end position="61"/>
    </location>
</feature>
<reference evidence="2 3" key="1">
    <citation type="submission" date="2016-02" db="EMBL/GenBank/DDBJ databases">
        <title>Genome analysis of coral dinoflagellate symbionts highlights evolutionary adaptations to a symbiotic lifestyle.</title>
        <authorList>
            <person name="Aranda M."/>
            <person name="Li Y."/>
            <person name="Liew Y.J."/>
            <person name="Baumgarten S."/>
            <person name="Simakov O."/>
            <person name="Wilson M."/>
            <person name="Piel J."/>
            <person name="Ashoor H."/>
            <person name="Bougouffa S."/>
            <person name="Bajic V.B."/>
            <person name="Ryu T."/>
            <person name="Ravasi T."/>
            <person name="Bayer T."/>
            <person name="Micklem G."/>
            <person name="Kim H."/>
            <person name="Bhak J."/>
            <person name="Lajeunesse T.C."/>
            <person name="Voolstra C.R."/>
        </authorList>
    </citation>
    <scope>NUCLEOTIDE SEQUENCE [LARGE SCALE GENOMIC DNA]</scope>
    <source>
        <strain evidence="2 3">CCMP2467</strain>
    </source>
</reference>
<gene>
    <name evidence="2" type="ORF">AK812_SmicGene23124</name>
</gene>
<dbReference type="EMBL" id="LSRX01000527">
    <property type="protein sequence ID" value="OLP94815.1"/>
    <property type="molecule type" value="Genomic_DNA"/>
</dbReference>
<accession>A0A1Q9DI37</accession>
<feature type="compositionally biased region" description="Acidic residues" evidence="1">
    <location>
        <begin position="71"/>
        <end position="82"/>
    </location>
</feature>
<feature type="compositionally biased region" description="Basic and acidic residues" evidence="1">
    <location>
        <begin position="587"/>
        <end position="623"/>
    </location>
</feature>
<evidence type="ECO:0000313" key="2">
    <source>
        <dbReference type="EMBL" id="OLP94815.1"/>
    </source>
</evidence>
<feature type="compositionally biased region" description="Gly residues" evidence="1">
    <location>
        <begin position="83"/>
        <end position="96"/>
    </location>
</feature>
<protein>
    <submittedName>
        <fullName evidence="2">Uncharacterized protein</fullName>
    </submittedName>
</protein>